<comment type="caution">
    <text evidence="1">The sequence shown here is derived from an EMBL/GenBank/DDBJ whole genome shotgun (WGS) entry which is preliminary data.</text>
</comment>
<accession>A0A7Z9C2Z4</accession>
<sequence>MKTPASIQNFPCPSCGAPMEFNPTGGKLKCSYCGSMEEIPETETGVQERSYNDSLDWDSTPVAGLSETALEVKCTGCGANILFEPSSVAKNCPFCNTALITQPQEANPIVIPEGIIPFQITGKQARNEIQKWIKSRWFAPSALKYLAQQEKIHGIYLPFWTYDADTTSDYRGERGDYYYVTETYRVTVTDSEGKQQEEERTREVRHTRWCPASGRVNRWFDDVLVAATKSVDTAYLNGLEPWDLQQSLKPYNSSYLAGFEAQRPQIGLKEGFEQAKQIMAGQIHRDVCCNIGGDEQKVDHISTRYEDIAFKPILLPVWLCSYHYRNQKYQVLVNARTGEVQGARPYSQLKIAASMIAGMVTATAIILAFTVDWSQVKIPSFPQHQPTQNTQ</sequence>
<name>A0A7Z9C2Z4_9CYAN</name>
<organism evidence="1 2">
    <name type="scientific">Planktothrix paucivesiculata PCC 9631</name>
    <dbReference type="NCBI Taxonomy" id="671071"/>
    <lineage>
        <taxon>Bacteria</taxon>
        <taxon>Bacillati</taxon>
        <taxon>Cyanobacteriota</taxon>
        <taxon>Cyanophyceae</taxon>
        <taxon>Oscillatoriophycideae</taxon>
        <taxon>Oscillatoriales</taxon>
        <taxon>Microcoleaceae</taxon>
        <taxon>Planktothrix</taxon>
    </lineage>
</organism>
<dbReference type="Proteomes" id="UP000182190">
    <property type="component" value="Unassembled WGS sequence"/>
</dbReference>
<reference evidence="1" key="1">
    <citation type="submission" date="2019-10" db="EMBL/GenBank/DDBJ databases">
        <authorList>
            <consortium name="Genoscope - CEA"/>
            <person name="William W."/>
        </authorList>
    </citation>
    <scope>NUCLEOTIDE SEQUENCE [LARGE SCALE GENOMIC DNA]</scope>
    <source>
        <strain evidence="1">BBR_PRJEB10994</strain>
    </source>
</reference>
<dbReference type="RefSeq" id="WP_083621825.1">
    <property type="nucleotide sequence ID" value="NZ_LR735018.1"/>
</dbReference>
<dbReference type="PANTHER" id="PTHR37826">
    <property type="entry name" value="FLOTILLIN BAND_7_5 DOMAIN PROTEIN"/>
    <property type="match status" value="1"/>
</dbReference>
<protein>
    <submittedName>
        <fullName evidence="1">Replication restart DNA helicase PriA</fullName>
    </submittedName>
</protein>
<keyword evidence="1" id="KW-0347">Helicase</keyword>
<evidence type="ECO:0000313" key="2">
    <source>
        <dbReference type="Proteomes" id="UP000182190"/>
    </source>
</evidence>
<dbReference type="PANTHER" id="PTHR37826:SF3">
    <property type="entry name" value="J DOMAIN-CONTAINING PROTEIN"/>
    <property type="match status" value="1"/>
</dbReference>
<dbReference type="GO" id="GO:0004386">
    <property type="term" value="F:helicase activity"/>
    <property type="evidence" value="ECO:0007669"/>
    <property type="project" value="UniProtKB-KW"/>
</dbReference>
<keyword evidence="1" id="KW-0547">Nucleotide-binding</keyword>
<keyword evidence="2" id="KW-1185">Reference proteome</keyword>
<evidence type="ECO:0000313" key="1">
    <source>
        <dbReference type="EMBL" id="VXD24278.1"/>
    </source>
</evidence>
<dbReference type="AlphaFoldDB" id="A0A7Z9C2Z4"/>
<dbReference type="OrthoDB" id="3182597at2"/>
<gene>
    <name evidence="1" type="ORF">PL9631_790018</name>
</gene>
<keyword evidence="1" id="KW-0378">Hydrolase</keyword>
<dbReference type="Gene3D" id="2.20.28.30">
    <property type="entry name" value="RNA polymerase ii, chain L"/>
    <property type="match status" value="1"/>
</dbReference>
<keyword evidence="1" id="KW-0067">ATP-binding</keyword>
<proteinExistence type="predicted"/>
<dbReference type="EMBL" id="CZCS02000222">
    <property type="protein sequence ID" value="VXD24278.1"/>
    <property type="molecule type" value="Genomic_DNA"/>
</dbReference>